<dbReference type="PROSITE" id="PS50011">
    <property type="entry name" value="PROTEIN_KINASE_DOM"/>
    <property type="match status" value="1"/>
</dbReference>
<dbReference type="InterPro" id="IPR017441">
    <property type="entry name" value="Protein_kinase_ATP_BS"/>
</dbReference>
<feature type="compositionally biased region" description="Acidic residues" evidence="8">
    <location>
        <begin position="64"/>
        <end position="73"/>
    </location>
</feature>
<evidence type="ECO:0000313" key="12">
    <source>
        <dbReference type="Proteomes" id="UP001597417"/>
    </source>
</evidence>
<accession>A0ABW5FXH9</accession>
<evidence type="ECO:0000256" key="3">
    <source>
        <dbReference type="ARBA" id="ARBA00022679"/>
    </source>
</evidence>
<dbReference type="InterPro" id="IPR011009">
    <property type="entry name" value="Kinase-like_dom_sf"/>
</dbReference>
<dbReference type="GO" id="GO:0016301">
    <property type="term" value="F:kinase activity"/>
    <property type="evidence" value="ECO:0007669"/>
    <property type="project" value="UniProtKB-KW"/>
</dbReference>
<dbReference type="SUPFAM" id="SSF56112">
    <property type="entry name" value="Protein kinase-like (PK-like)"/>
    <property type="match status" value="1"/>
</dbReference>
<evidence type="ECO:0000256" key="1">
    <source>
        <dbReference type="ARBA" id="ARBA00012513"/>
    </source>
</evidence>
<name>A0ABW5FXH9_9PSEU</name>
<evidence type="ECO:0000256" key="7">
    <source>
        <dbReference type="PROSITE-ProRule" id="PRU10141"/>
    </source>
</evidence>
<feature type="region of interest" description="Disordered" evidence="8">
    <location>
        <begin position="1"/>
        <end position="91"/>
    </location>
</feature>
<keyword evidence="5 11" id="KW-0418">Kinase</keyword>
<evidence type="ECO:0000256" key="8">
    <source>
        <dbReference type="SAM" id="MobiDB-lite"/>
    </source>
</evidence>
<dbReference type="PROSITE" id="PS00108">
    <property type="entry name" value="PROTEIN_KINASE_ST"/>
    <property type="match status" value="1"/>
</dbReference>
<evidence type="ECO:0000256" key="5">
    <source>
        <dbReference type="ARBA" id="ARBA00022777"/>
    </source>
</evidence>
<keyword evidence="4 7" id="KW-0547">Nucleotide-binding</keyword>
<feature type="compositionally biased region" description="Low complexity" evidence="8">
    <location>
        <begin position="417"/>
        <end position="429"/>
    </location>
</feature>
<sequence length="561" mass="58561">MTGDRAADETSESRDQPDSDERTTMPADGSDETDERTTMPVDESDESAKSEESDESGESAKADETDESDESGETDERTTMPVGETPEEAAKGRLIAGRYRLRRRIGGGAMGVVYLAHDELLDRTVALKELLLPPTLSAEEAETARKRSQREARLAARLQHRHAISVFNVVEDDGKPVLVMEYLESQSLAEVVAERGSLPPDEVARIGAEAASALAAAHEAGIVHRDVKPGNILIGANGTTKITDFGISRAADDGTLTGSGRFAGTPAFLAPEAARGEAPSQASDVFSLGATLYTTVEGRFPYGDSDNQMAVLYAAAAGRFTAPTKAGPLTPVLTHMMQLNPADRPTMAEAAQALAKVSSPEPAPSRNNRVLAVALALVVLAVAGVVTAFLLNGKDNGGSAAPPTSAPATTAPPPASSPQSSSAGPNPATTYVTTTVIAAPPASTGEPAGPPPGGPKGPISLVEAVSEYYQIIPGNLDLGWTKLGPGIQRIGKEEYVKYWSPISNLVVVSGPAQTGPDSVTVTFEYTKGGQRYRETHQLGMIVTNGQPLINSDPPVGYTIVG</sequence>
<keyword evidence="9" id="KW-0472">Membrane</keyword>
<dbReference type="Proteomes" id="UP001597417">
    <property type="component" value="Unassembled WGS sequence"/>
</dbReference>
<dbReference type="Gene3D" id="1.10.510.10">
    <property type="entry name" value="Transferase(Phosphotransferase) domain 1"/>
    <property type="match status" value="1"/>
</dbReference>
<protein>
    <recommendedName>
        <fullName evidence="1">non-specific serine/threonine protein kinase</fullName>
        <ecNumber evidence="1">2.7.11.1</ecNumber>
    </recommendedName>
</protein>
<dbReference type="PROSITE" id="PS00107">
    <property type="entry name" value="PROTEIN_KINASE_ATP"/>
    <property type="match status" value="1"/>
</dbReference>
<feature type="compositionally biased region" description="Low complexity" evidence="8">
    <location>
        <begin position="399"/>
        <end position="409"/>
    </location>
</feature>
<evidence type="ECO:0000256" key="4">
    <source>
        <dbReference type="ARBA" id="ARBA00022741"/>
    </source>
</evidence>
<dbReference type="RefSeq" id="WP_378267472.1">
    <property type="nucleotide sequence ID" value="NZ_JBHUKR010000011.1"/>
</dbReference>
<dbReference type="EC" id="2.7.11.1" evidence="1"/>
<feature type="domain" description="Protein kinase" evidence="10">
    <location>
        <begin position="99"/>
        <end position="357"/>
    </location>
</feature>
<keyword evidence="2" id="KW-0723">Serine/threonine-protein kinase</keyword>
<keyword evidence="9" id="KW-1133">Transmembrane helix</keyword>
<feature type="region of interest" description="Disordered" evidence="8">
    <location>
        <begin position="397"/>
        <end position="429"/>
    </location>
</feature>
<gene>
    <name evidence="11" type="ORF">ACFSXZ_24470</name>
</gene>
<keyword evidence="9" id="KW-0812">Transmembrane</keyword>
<feature type="compositionally biased region" description="Basic and acidic residues" evidence="8">
    <location>
        <begin position="1"/>
        <end position="23"/>
    </location>
</feature>
<dbReference type="InterPro" id="IPR008271">
    <property type="entry name" value="Ser/Thr_kinase_AS"/>
</dbReference>
<dbReference type="PANTHER" id="PTHR43289">
    <property type="entry name" value="MITOGEN-ACTIVATED PROTEIN KINASE KINASE KINASE 20-RELATED"/>
    <property type="match status" value="1"/>
</dbReference>
<dbReference type="Gene3D" id="3.30.200.20">
    <property type="entry name" value="Phosphorylase Kinase, domain 1"/>
    <property type="match status" value="1"/>
</dbReference>
<proteinExistence type="predicted"/>
<organism evidence="11 12">
    <name type="scientific">Amycolatopsis pigmentata</name>
    <dbReference type="NCBI Taxonomy" id="450801"/>
    <lineage>
        <taxon>Bacteria</taxon>
        <taxon>Bacillati</taxon>
        <taxon>Actinomycetota</taxon>
        <taxon>Actinomycetes</taxon>
        <taxon>Pseudonocardiales</taxon>
        <taxon>Pseudonocardiaceae</taxon>
        <taxon>Amycolatopsis</taxon>
    </lineage>
</organism>
<comment type="caution">
    <text evidence="11">The sequence shown here is derived from an EMBL/GenBank/DDBJ whole genome shotgun (WGS) entry which is preliminary data.</text>
</comment>
<evidence type="ECO:0000259" key="10">
    <source>
        <dbReference type="PROSITE" id="PS50011"/>
    </source>
</evidence>
<evidence type="ECO:0000256" key="2">
    <source>
        <dbReference type="ARBA" id="ARBA00022527"/>
    </source>
</evidence>
<keyword evidence="6 7" id="KW-0067">ATP-binding</keyword>
<dbReference type="SMART" id="SM00220">
    <property type="entry name" value="S_TKc"/>
    <property type="match status" value="1"/>
</dbReference>
<dbReference type="CDD" id="cd14014">
    <property type="entry name" value="STKc_PknB_like"/>
    <property type="match status" value="1"/>
</dbReference>
<reference evidence="12" key="1">
    <citation type="journal article" date="2019" name="Int. J. Syst. Evol. Microbiol.">
        <title>The Global Catalogue of Microorganisms (GCM) 10K type strain sequencing project: providing services to taxonomists for standard genome sequencing and annotation.</title>
        <authorList>
            <consortium name="The Broad Institute Genomics Platform"/>
            <consortium name="The Broad Institute Genome Sequencing Center for Infectious Disease"/>
            <person name="Wu L."/>
            <person name="Ma J."/>
        </authorList>
    </citation>
    <scope>NUCLEOTIDE SEQUENCE [LARGE SCALE GENOMIC DNA]</scope>
    <source>
        <strain evidence="12">CGMCC 4.7645</strain>
    </source>
</reference>
<feature type="transmembrane region" description="Helical" evidence="9">
    <location>
        <begin position="370"/>
        <end position="391"/>
    </location>
</feature>
<evidence type="ECO:0000313" key="11">
    <source>
        <dbReference type="EMBL" id="MFD2419488.1"/>
    </source>
</evidence>
<evidence type="ECO:0000256" key="9">
    <source>
        <dbReference type="SAM" id="Phobius"/>
    </source>
</evidence>
<dbReference type="InterPro" id="IPR000719">
    <property type="entry name" value="Prot_kinase_dom"/>
</dbReference>
<keyword evidence="12" id="KW-1185">Reference proteome</keyword>
<feature type="binding site" evidence="7">
    <location>
        <position position="128"/>
    </location>
    <ligand>
        <name>ATP</name>
        <dbReference type="ChEBI" id="CHEBI:30616"/>
    </ligand>
</feature>
<feature type="region of interest" description="Disordered" evidence="8">
    <location>
        <begin position="440"/>
        <end position="459"/>
    </location>
</feature>
<dbReference type="EMBL" id="JBHUKR010000011">
    <property type="protein sequence ID" value="MFD2419488.1"/>
    <property type="molecule type" value="Genomic_DNA"/>
</dbReference>
<dbReference type="Pfam" id="PF00069">
    <property type="entry name" value="Pkinase"/>
    <property type="match status" value="1"/>
</dbReference>
<evidence type="ECO:0000256" key="6">
    <source>
        <dbReference type="ARBA" id="ARBA00022840"/>
    </source>
</evidence>
<keyword evidence="3" id="KW-0808">Transferase</keyword>
<dbReference type="PANTHER" id="PTHR43289:SF6">
    <property type="entry name" value="SERINE_THREONINE-PROTEIN KINASE NEKL-3"/>
    <property type="match status" value="1"/>
</dbReference>